<evidence type="ECO:0000256" key="1">
    <source>
        <dbReference type="ARBA" id="ARBA00007832"/>
    </source>
</evidence>
<keyword evidence="5" id="KW-1185">Reference proteome</keyword>
<dbReference type="Pfam" id="PF04183">
    <property type="entry name" value="IucA_IucC"/>
    <property type="match status" value="1"/>
</dbReference>
<proteinExistence type="inferred from homology"/>
<evidence type="ECO:0000259" key="3">
    <source>
        <dbReference type="Pfam" id="PF06276"/>
    </source>
</evidence>
<name>A0A1I1LQR7_9GAMM</name>
<dbReference type="InterPro" id="IPR037455">
    <property type="entry name" value="LucA/IucC-like"/>
</dbReference>
<dbReference type="RefSeq" id="WP_175489692.1">
    <property type="nucleotide sequence ID" value="NZ_FOLY01000005.1"/>
</dbReference>
<comment type="similarity">
    <text evidence="1">Belongs to the IucA/IucC family.</text>
</comment>
<dbReference type="PANTHER" id="PTHR34384">
    <property type="entry name" value="L-2,3-DIAMINOPROPANOATE--CITRATE LIGASE"/>
    <property type="match status" value="1"/>
</dbReference>
<evidence type="ECO:0000313" key="5">
    <source>
        <dbReference type="Proteomes" id="UP000199046"/>
    </source>
</evidence>
<dbReference type="GO" id="GO:0019290">
    <property type="term" value="P:siderophore biosynthetic process"/>
    <property type="evidence" value="ECO:0007669"/>
    <property type="project" value="InterPro"/>
</dbReference>
<gene>
    <name evidence="4" type="ORF">SAMN05421848_2644</name>
</gene>
<dbReference type="InterPro" id="IPR007310">
    <property type="entry name" value="Aerobactin_biosyn_IucA/IucC_N"/>
</dbReference>
<feature type="domain" description="Aerobactin siderophore biosynthesis IucA/IucC N-terminal" evidence="2">
    <location>
        <begin position="152"/>
        <end position="381"/>
    </location>
</feature>
<reference evidence="5" key="1">
    <citation type="submission" date="2016-10" db="EMBL/GenBank/DDBJ databases">
        <authorList>
            <person name="Varghese N."/>
            <person name="Submissions S."/>
        </authorList>
    </citation>
    <scope>NUCLEOTIDE SEQUENCE [LARGE SCALE GENOMIC DNA]</scope>
    <source>
        <strain evidence="5">DSM 23439</strain>
    </source>
</reference>
<dbReference type="STRING" id="402385.SAMN05421848_2644"/>
<feature type="domain" description="Aerobactin siderophore biosynthesis IucA/IucC-like C-terminal" evidence="3">
    <location>
        <begin position="414"/>
        <end position="568"/>
    </location>
</feature>
<dbReference type="GO" id="GO:0016881">
    <property type="term" value="F:acid-amino acid ligase activity"/>
    <property type="evidence" value="ECO:0007669"/>
    <property type="project" value="UniProtKB-ARBA"/>
</dbReference>
<dbReference type="Proteomes" id="UP000199046">
    <property type="component" value="Unassembled WGS sequence"/>
</dbReference>
<dbReference type="EMBL" id="FOLY01000005">
    <property type="protein sequence ID" value="SFC75421.1"/>
    <property type="molecule type" value="Genomic_DNA"/>
</dbReference>
<evidence type="ECO:0000259" key="2">
    <source>
        <dbReference type="Pfam" id="PF04183"/>
    </source>
</evidence>
<dbReference type="Gene3D" id="1.10.510.40">
    <property type="match status" value="1"/>
</dbReference>
<organism evidence="4 5">
    <name type="scientific">Kushneria avicenniae</name>
    <dbReference type="NCBI Taxonomy" id="402385"/>
    <lineage>
        <taxon>Bacteria</taxon>
        <taxon>Pseudomonadati</taxon>
        <taxon>Pseudomonadota</taxon>
        <taxon>Gammaproteobacteria</taxon>
        <taxon>Oceanospirillales</taxon>
        <taxon>Halomonadaceae</taxon>
        <taxon>Kushneria</taxon>
    </lineage>
</organism>
<sequence length="592" mass="66426">MQDLSRHPTPPTDTEWADRLAATSFFNALLRETDHWWSERHDGDETVVIALTKTRDVCLHLRLQHRSLSGRCRIVLPLMHVTPEVRQAISFEQAVEALLDSPWLSEHPLVGMLDDARRDTFVKSVMGSRDTIAAALAGRDDLDHLIRGPLGFLEAEQGLLVGHDFHPAPKSQAPFDQTQAKIYTPEHRAGFSLVWWGVSPARAAGDSSRELPAAALMHDLMPEALAEQLPVGYSALPMHPWQARFLQERDDIAALIDAGELRVLGEEAIDGDDARRWYPTSSHRSLYCPQADWMVKGSLSARLTNSLRVLHDDEVMRGLRLDRWWPQVSDDIRAYFHLMQEPAWLGWKHDDGEIDEASLALLRENRVADAGAPSVVLATLTQPLGEMGQTLLANGVRRLAELDRISEREAALVWFDAFCERVLSPLIRLVVEEGIVLLAHQQNIVVRLERERPVGVDYRDCQGSGVTDHFLARHPGEIVSRDHRITMAMLKRYFPYYVIVNSTLAVTAALGEAGLVDERELVAHLRAHLETLSEQCRDGDTTLLDHLLSSPVLEVKSNFFCYLAGINESTLDDPAKIYLDMPNPLLSDTSTP</sequence>
<accession>A0A1I1LQR7</accession>
<dbReference type="AlphaFoldDB" id="A0A1I1LQR7"/>
<protein>
    <submittedName>
        <fullName evidence="4">N2-citryl-N6-acetyl-N6-hydroxylysine synthase</fullName>
    </submittedName>
</protein>
<dbReference type="Pfam" id="PF06276">
    <property type="entry name" value="FhuF"/>
    <property type="match status" value="1"/>
</dbReference>
<dbReference type="PANTHER" id="PTHR34384:SF5">
    <property type="entry name" value="L-2,3-DIAMINOPROPANOATE--CITRATE LIGASE"/>
    <property type="match status" value="1"/>
</dbReference>
<evidence type="ECO:0000313" key="4">
    <source>
        <dbReference type="EMBL" id="SFC75421.1"/>
    </source>
</evidence>
<dbReference type="InterPro" id="IPR022770">
    <property type="entry name" value="IucA/IucC-like_C"/>
</dbReference>